<dbReference type="PANTHER" id="PTHR43047">
    <property type="entry name" value="TWO-COMPONENT HISTIDINE PROTEIN KINASE"/>
    <property type="match status" value="1"/>
</dbReference>
<keyword evidence="5" id="KW-0418">Kinase</keyword>
<feature type="transmembrane region" description="Helical" evidence="8">
    <location>
        <begin position="152"/>
        <end position="170"/>
    </location>
</feature>
<keyword evidence="8" id="KW-0812">Transmembrane</keyword>
<dbReference type="InterPro" id="IPR005467">
    <property type="entry name" value="His_kinase_dom"/>
</dbReference>
<dbReference type="AlphaFoldDB" id="A0A4Z0C1W4"/>
<keyword evidence="3 6" id="KW-0597">Phosphoprotein</keyword>
<dbReference type="SUPFAM" id="SSF47384">
    <property type="entry name" value="Homodimeric domain of signal transducing histidine kinase"/>
    <property type="match status" value="1"/>
</dbReference>
<dbReference type="GO" id="GO:0000155">
    <property type="term" value="F:phosphorelay sensor kinase activity"/>
    <property type="evidence" value="ECO:0007669"/>
    <property type="project" value="InterPro"/>
</dbReference>
<feature type="domain" description="Response regulatory" evidence="10">
    <location>
        <begin position="483"/>
        <end position="597"/>
    </location>
</feature>
<dbReference type="Proteomes" id="UP000298180">
    <property type="component" value="Unassembled WGS sequence"/>
</dbReference>
<dbReference type="SUPFAM" id="SSF55874">
    <property type="entry name" value="ATPase domain of HSP90 chaperone/DNA topoisomerase II/histidine kinase"/>
    <property type="match status" value="1"/>
</dbReference>
<dbReference type="InterPro" id="IPR004358">
    <property type="entry name" value="Sig_transdc_His_kin-like_C"/>
</dbReference>
<dbReference type="CDD" id="cd00156">
    <property type="entry name" value="REC"/>
    <property type="match status" value="1"/>
</dbReference>
<comment type="caution">
    <text evidence="11">The sequence shown here is derived from an EMBL/GenBank/DDBJ whole genome shotgun (WGS) entry which is preliminary data.</text>
</comment>
<organism evidence="11 12">
    <name type="scientific">Ramlibacter henchirensis</name>
    <dbReference type="NCBI Taxonomy" id="204072"/>
    <lineage>
        <taxon>Bacteria</taxon>
        <taxon>Pseudomonadati</taxon>
        <taxon>Pseudomonadota</taxon>
        <taxon>Betaproteobacteria</taxon>
        <taxon>Burkholderiales</taxon>
        <taxon>Comamonadaceae</taxon>
        <taxon>Ramlibacter</taxon>
    </lineage>
</organism>
<evidence type="ECO:0000256" key="1">
    <source>
        <dbReference type="ARBA" id="ARBA00000085"/>
    </source>
</evidence>
<dbReference type="GO" id="GO:0009927">
    <property type="term" value="F:histidine phosphotransfer kinase activity"/>
    <property type="evidence" value="ECO:0007669"/>
    <property type="project" value="TreeGrafter"/>
</dbReference>
<evidence type="ECO:0000256" key="5">
    <source>
        <dbReference type="ARBA" id="ARBA00022777"/>
    </source>
</evidence>
<evidence type="ECO:0000313" key="12">
    <source>
        <dbReference type="Proteomes" id="UP000298180"/>
    </source>
</evidence>
<dbReference type="EC" id="2.7.13.3" evidence="2"/>
<gene>
    <name evidence="11" type="ORF">EZ313_02255</name>
</gene>
<dbReference type="Gene3D" id="3.40.50.2300">
    <property type="match status" value="1"/>
</dbReference>
<dbReference type="CDD" id="cd00082">
    <property type="entry name" value="HisKA"/>
    <property type="match status" value="1"/>
</dbReference>
<evidence type="ECO:0000256" key="4">
    <source>
        <dbReference type="ARBA" id="ARBA00022679"/>
    </source>
</evidence>
<dbReference type="PROSITE" id="PS50110">
    <property type="entry name" value="RESPONSE_REGULATORY"/>
    <property type="match status" value="1"/>
</dbReference>
<dbReference type="Gene3D" id="1.10.287.130">
    <property type="match status" value="1"/>
</dbReference>
<reference evidence="11 12" key="1">
    <citation type="submission" date="2019-03" db="EMBL/GenBank/DDBJ databases">
        <title>Ramlibacter henchirensis DSM 14656, whole genome shotgun sequence.</title>
        <authorList>
            <person name="Zhang X."/>
            <person name="Feng G."/>
            <person name="Zhu H."/>
        </authorList>
    </citation>
    <scope>NUCLEOTIDE SEQUENCE [LARGE SCALE GENOMIC DNA]</scope>
    <source>
        <strain evidence="11 12">DSM 14656</strain>
    </source>
</reference>
<evidence type="ECO:0000256" key="7">
    <source>
        <dbReference type="SAM" id="MobiDB-lite"/>
    </source>
</evidence>
<evidence type="ECO:0000259" key="10">
    <source>
        <dbReference type="PROSITE" id="PS50110"/>
    </source>
</evidence>
<feature type="region of interest" description="Disordered" evidence="7">
    <location>
        <begin position="1"/>
        <end position="21"/>
    </location>
</feature>
<keyword evidence="8" id="KW-0472">Membrane</keyword>
<name>A0A4Z0C1W4_9BURK</name>
<dbReference type="SMART" id="SM00388">
    <property type="entry name" value="HisKA"/>
    <property type="match status" value="1"/>
</dbReference>
<keyword evidence="4" id="KW-0808">Transferase</keyword>
<dbReference type="SMART" id="SM00387">
    <property type="entry name" value="HATPase_c"/>
    <property type="match status" value="1"/>
</dbReference>
<dbReference type="Gene3D" id="3.30.565.10">
    <property type="entry name" value="Histidine kinase-like ATPase, C-terminal domain"/>
    <property type="match status" value="1"/>
</dbReference>
<keyword evidence="8" id="KW-1133">Transmembrane helix</keyword>
<evidence type="ECO:0000259" key="9">
    <source>
        <dbReference type="PROSITE" id="PS50109"/>
    </source>
</evidence>
<dbReference type="SUPFAM" id="SSF52172">
    <property type="entry name" value="CheY-like"/>
    <property type="match status" value="1"/>
</dbReference>
<dbReference type="Pfam" id="PF00072">
    <property type="entry name" value="Response_reg"/>
    <property type="match status" value="1"/>
</dbReference>
<dbReference type="InterPro" id="IPR036097">
    <property type="entry name" value="HisK_dim/P_sf"/>
</dbReference>
<feature type="domain" description="Histidine kinase" evidence="9">
    <location>
        <begin position="243"/>
        <end position="458"/>
    </location>
</feature>
<dbReference type="OrthoDB" id="6114847at2"/>
<feature type="modified residue" description="4-aspartylphosphate" evidence="6">
    <location>
        <position position="532"/>
    </location>
</feature>
<dbReference type="SMART" id="SM00448">
    <property type="entry name" value="REC"/>
    <property type="match status" value="1"/>
</dbReference>
<dbReference type="GO" id="GO:0005886">
    <property type="term" value="C:plasma membrane"/>
    <property type="evidence" value="ECO:0007669"/>
    <property type="project" value="TreeGrafter"/>
</dbReference>
<dbReference type="InterPro" id="IPR003661">
    <property type="entry name" value="HisK_dim/P_dom"/>
</dbReference>
<proteinExistence type="predicted"/>
<dbReference type="EMBL" id="SMLM01000001">
    <property type="protein sequence ID" value="TFZ05516.1"/>
    <property type="molecule type" value="Genomic_DNA"/>
</dbReference>
<protein>
    <recommendedName>
        <fullName evidence="2">histidine kinase</fullName>
        <ecNumber evidence="2">2.7.13.3</ecNumber>
    </recommendedName>
</protein>
<dbReference type="PRINTS" id="PR00344">
    <property type="entry name" value="BCTRLSENSOR"/>
</dbReference>
<dbReference type="InterPro" id="IPR036890">
    <property type="entry name" value="HATPase_C_sf"/>
</dbReference>
<dbReference type="Pfam" id="PF00512">
    <property type="entry name" value="HisKA"/>
    <property type="match status" value="1"/>
</dbReference>
<feature type="transmembrane region" description="Helical" evidence="8">
    <location>
        <begin position="68"/>
        <end position="89"/>
    </location>
</feature>
<evidence type="ECO:0000256" key="8">
    <source>
        <dbReference type="SAM" id="Phobius"/>
    </source>
</evidence>
<comment type="catalytic activity">
    <reaction evidence="1">
        <text>ATP + protein L-histidine = ADP + protein N-phospho-L-histidine.</text>
        <dbReference type="EC" id="2.7.13.3"/>
    </reaction>
</comment>
<accession>A0A4Z0C1W4</accession>
<evidence type="ECO:0000256" key="2">
    <source>
        <dbReference type="ARBA" id="ARBA00012438"/>
    </source>
</evidence>
<evidence type="ECO:0000256" key="3">
    <source>
        <dbReference type="ARBA" id="ARBA00022553"/>
    </source>
</evidence>
<dbReference type="PANTHER" id="PTHR43047:SF9">
    <property type="entry name" value="HISTIDINE KINASE"/>
    <property type="match status" value="1"/>
</dbReference>
<feature type="transmembrane region" description="Helical" evidence="8">
    <location>
        <begin position="101"/>
        <end position="123"/>
    </location>
</feature>
<evidence type="ECO:0000256" key="6">
    <source>
        <dbReference type="PROSITE-ProRule" id="PRU00169"/>
    </source>
</evidence>
<dbReference type="InterPro" id="IPR001789">
    <property type="entry name" value="Sig_transdc_resp-reg_receiver"/>
</dbReference>
<evidence type="ECO:0000313" key="11">
    <source>
        <dbReference type="EMBL" id="TFZ05516.1"/>
    </source>
</evidence>
<feature type="transmembrane region" description="Helical" evidence="8">
    <location>
        <begin position="129"/>
        <end position="145"/>
    </location>
</feature>
<dbReference type="PROSITE" id="PS50109">
    <property type="entry name" value="HIS_KIN"/>
    <property type="match status" value="1"/>
</dbReference>
<dbReference type="Pfam" id="PF02518">
    <property type="entry name" value="HATPase_c"/>
    <property type="match status" value="1"/>
</dbReference>
<dbReference type="InterPro" id="IPR011006">
    <property type="entry name" value="CheY-like_superfamily"/>
</dbReference>
<feature type="transmembrane region" description="Helical" evidence="8">
    <location>
        <begin position="182"/>
        <end position="199"/>
    </location>
</feature>
<sequence length="616" mass="66772">MSCTSSTACRPEPAMEPRPATERIGPELAQELIELFAREARRVPVPVFLSSLLLASIAWNQLGGSLPWVWLAAVAIVLALRWKVLGGLPSSSLGLHDKLRIAVLMSALNGVVQGTSIGFGVALDTPERAVQSILLLTLCAGSVATTGGYRPVFVAFVAPTLLLLSVMWAVGAPGASHPWVEYFIASLVLVYGMLMLQLANDTFRLLKESFHIRQEQVVLNRQLRAALDDAEAANRAKTRFLASASHDLRQPMHTLSLFGAALTMRPLDEATRQIAIHMDTALQALSAQIDALLDVSKLDAGVVPVNRTTFSLSTFLAHLHTEYVEMAGAKRLALKMHCPPDATCCTDEVLFARIVRNLVENAIKYTPAGEVGVRVSGGDAEHLVITVEDTGIGIPEAEHQRVFEEFYQLHNPERDRSRGLGLGLSIVRRLAELLDLTIDLRSSPGIGTRFDIEVPRGRPAVAVSPDPGPADASHPDSSLAGTQVLVLDDEEAVRQGMETLLQAYGCDVRLAGCIEEAVTQCRSMRPDILLVDLRLRGEESGITAIEQLRSLHPGVPAILISGDTAPDRIKDAHEEGIALLHKPVSPQALHQAITREVKPRSRPDERPIIARQEGHA</sequence>
<dbReference type="InterPro" id="IPR003594">
    <property type="entry name" value="HATPase_dom"/>
</dbReference>
<keyword evidence="12" id="KW-1185">Reference proteome</keyword>
<feature type="region of interest" description="Disordered" evidence="7">
    <location>
        <begin position="597"/>
        <end position="616"/>
    </location>
</feature>